<dbReference type="InterPro" id="IPR036430">
    <property type="entry name" value="RNase_T2-like_sf"/>
</dbReference>
<reference evidence="6" key="1">
    <citation type="submission" date="2016-06" db="UniProtKB">
        <authorList>
            <consortium name="WormBaseParasite"/>
        </authorList>
    </citation>
    <scope>IDENTIFICATION</scope>
</reference>
<dbReference type="WBParaSite" id="GPUH_0000963701-mRNA-1">
    <property type="protein sequence ID" value="GPUH_0000963701-mRNA-1"/>
    <property type="gene ID" value="GPUH_0000963701"/>
</dbReference>
<sequence>MLPKRLSIFLLFASLTIAKKRHVSDFEFFTFAQMFPAAVCQVDNMDDPATCKIPTGASPWTVHGLW</sequence>
<dbReference type="Gene3D" id="3.90.730.10">
    <property type="entry name" value="Ribonuclease T2-like"/>
    <property type="match status" value="1"/>
</dbReference>
<name>A0A183DLN5_9BILA</name>
<dbReference type="Proteomes" id="UP000271098">
    <property type="component" value="Unassembled WGS sequence"/>
</dbReference>
<evidence type="ECO:0000256" key="3">
    <source>
        <dbReference type="SAM" id="SignalP"/>
    </source>
</evidence>
<feature type="chain" id="PRO_5043138807" evidence="3">
    <location>
        <begin position="19"/>
        <end position="66"/>
    </location>
</feature>
<dbReference type="OrthoDB" id="435754at2759"/>
<dbReference type="GO" id="GO:0003723">
    <property type="term" value="F:RNA binding"/>
    <property type="evidence" value="ECO:0007669"/>
    <property type="project" value="InterPro"/>
</dbReference>
<evidence type="ECO:0000313" key="4">
    <source>
        <dbReference type="EMBL" id="VDK74936.1"/>
    </source>
</evidence>
<evidence type="ECO:0000313" key="5">
    <source>
        <dbReference type="Proteomes" id="UP000271098"/>
    </source>
</evidence>
<dbReference type="InterPro" id="IPR001568">
    <property type="entry name" value="RNase_T2-like"/>
</dbReference>
<comment type="similarity">
    <text evidence="1 2">Belongs to the RNase T2 family.</text>
</comment>
<keyword evidence="5" id="KW-1185">Reference proteome</keyword>
<evidence type="ECO:0000256" key="2">
    <source>
        <dbReference type="RuleBase" id="RU004328"/>
    </source>
</evidence>
<keyword evidence="3" id="KW-0732">Signal</keyword>
<dbReference type="EMBL" id="UYRT01032381">
    <property type="protein sequence ID" value="VDK74936.1"/>
    <property type="molecule type" value="Genomic_DNA"/>
</dbReference>
<evidence type="ECO:0000313" key="6">
    <source>
        <dbReference type="WBParaSite" id="GPUH_0000963701-mRNA-1"/>
    </source>
</evidence>
<gene>
    <name evidence="4" type="ORF">GPUH_LOCUS9626</name>
</gene>
<dbReference type="AlphaFoldDB" id="A0A183DLN5"/>
<reference evidence="4 5" key="2">
    <citation type="submission" date="2018-11" db="EMBL/GenBank/DDBJ databases">
        <authorList>
            <consortium name="Pathogen Informatics"/>
        </authorList>
    </citation>
    <scope>NUCLEOTIDE SEQUENCE [LARGE SCALE GENOMIC DNA]</scope>
</reference>
<proteinExistence type="inferred from homology"/>
<protein>
    <submittedName>
        <fullName evidence="6">Secreted protein</fullName>
    </submittedName>
</protein>
<feature type="signal peptide" evidence="3">
    <location>
        <begin position="1"/>
        <end position="18"/>
    </location>
</feature>
<accession>A0A183DLN5</accession>
<dbReference type="GO" id="GO:0033897">
    <property type="term" value="F:ribonuclease T2 activity"/>
    <property type="evidence" value="ECO:0007669"/>
    <property type="project" value="InterPro"/>
</dbReference>
<dbReference type="Pfam" id="PF00445">
    <property type="entry name" value="Ribonuclease_T2"/>
    <property type="match status" value="1"/>
</dbReference>
<organism evidence="6">
    <name type="scientific">Gongylonema pulchrum</name>
    <dbReference type="NCBI Taxonomy" id="637853"/>
    <lineage>
        <taxon>Eukaryota</taxon>
        <taxon>Metazoa</taxon>
        <taxon>Ecdysozoa</taxon>
        <taxon>Nematoda</taxon>
        <taxon>Chromadorea</taxon>
        <taxon>Rhabditida</taxon>
        <taxon>Spirurina</taxon>
        <taxon>Spiruromorpha</taxon>
        <taxon>Spiruroidea</taxon>
        <taxon>Gongylonematidae</taxon>
        <taxon>Gongylonema</taxon>
    </lineage>
</organism>
<evidence type="ECO:0000256" key="1">
    <source>
        <dbReference type="ARBA" id="ARBA00007469"/>
    </source>
</evidence>
<dbReference type="SUPFAM" id="SSF55895">
    <property type="entry name" value="Ribonuclease Rh-like"/>
    <property type="match status" value="1"/>
</dbReference>